<evidence type="ECO:0000313" key="2">
    <source>
        <dbReference type="EMBL" id="WPL18103.1"/>
    </source>
</evidence>
<reference evidence="2 3" key="1">
    <citation type="journal article" date="2023" name="Microorganisms">
        <title>Thiorhodovibrio frisius and Trv. litoralis spp. nov., Two Novel Members from a Clade of Fastidious Purple Sulfur Bacteria That Exhibit Unique Red-Shifted Light-Harvesting Capabilities.</title>
        <authorList>
            <person name="Methner A."/>
            <person name="Kuzyk S.B."/>
            <person name="Petersen J."/>
            <person name="Bauer S."/>
            <person name="Brinkmann H."/>
            <person name="Sichau K."/>
            <person name="Wanner G."/>
            <person name="Wolf J."/>
            <person name="Neumann-Schaal M."/>
            <person name="Henke P."/>
            <person name="Tank M."/>
            <person name="Sproer C."/>
            <person name="Bunk B."/>
            <person name="Overmann J."/>
        </authorList>
    </citation>
    <scope>NUCLEOTIDE SEQUENCE [LARGE SCALE GENOMIC DNA]</scope>
    <source>
        <strain evidence="2 3">DSM 6702</strain>
    </source>
</reference>
<sequence length="235" mass="25193">MRLRVLQHVPFEGPAHIGAWANRRGHALAISHLYAGDPPPMLDDFDGLVVMGGPMGVHDEAEHSWLSAEKTCIENAIAAGRPLIGVCLGAQLIAQALGAKVTRNAEREIGWLPIELMHDALAEPCCSGLPARFDAFHWHGDRFDIPAGALHLARSPACDSQAFLYQGRVLGLQCHLESVPSSIAALCEHCADELSPGLFVQTAAEMRTAPPAAFEQIHAVLEQLLDAVVSRGVPT</sequence>
<evidence type="ECO:0000259" key="1">
    <source>
        <dbReference type="Pfam" id="PF00117"/>
    </source>
</evidence>
<protein>
    <submittedName>
        <fullName evidence="2">GMP synthase [glutamine-hydrolyzing]</fullName>
        <ecNumber evidence="2">6.3.5.2</ecNumber>
    </submittedName>
</protein>
<organism evidence="2 3">
    <name type="scientific">Thiorhodovibrio winogradskyi</name>
    <dbReference type="NCBI Taxonomy" id="77007"/>
    <lineage>
        <taxon>Bacteria</taxon>
        <taxon>Pseudomonadati</taxon>
        <taxon>Pseudomonadota</taxon>
        <taxon>Gammaproteobacteria</taxon>
        <taxon>Chromatiales</taxon>
        <taxon>Chromatiaceae</taxon>
        <taxon>Thiorhodovibrio</taxon>
    </lineage>
</organism>
<proteinExistence type="predicted"/>
<dbReference type="GO" id="GO:0003922">
    <property type="term" value="F:GMP synthase (glutamine-hydrolyzing) activity"/>
    <property type="evidence" value="ECO:0007669"/>
    <property type="project" value="UniProtKB-EC"/>
</dbReference>
<dbReference type="CDD" id="cd01741">
    <property type="entry name" value="GATase1_1"/>
    <property type="match status" value="1"/>
</dbReference>
<keyword evidence="3" id="KW-1185">Reference proteome</keyword>
<dbReference type="EMBL" id="CP121472">
    <property type="protein sequence ID" value="WPL18103.1"/>
    <property type="molecule type" value="Genomic_DNA"/>
</dbReference>
<feature type="domain" description="Glutamine amidotransferase" evidence="1">
    <location>
        <begin position="42"/>
        <end position="181"/>
    </location>
</feature>
<dbReference type="InterPro" id="IPR017926">
    <property type="entry name" value="GATASE"/>
</dbReference>
<dbReference type="InterPro" id="IPR044992">
    <property type="entry name" value="ChyE-like"/>
</dbReference>
<name>A0ABZ0SCP6_9GAMM</name>
<dbReference type="Gene3D" id="3.40.50.880">
    <property type="match status" value="1"/>
</dbReference>
<gene>
    <name evidence="2" type="primary">guaA_2</name>
    <name evidence="2" type="ORF">Thiowin_03154</name>
</gene>
<dbReference type="Proteomes" id="UP001432180">
    <property type="component" value="Chromosome"/>
</dbReference>
<dbReference type="PANTHER" id="PTHR42695">
    <property type="entry name" value="GLUTAMINE AMIDOTRANSFERASE YLR126C-RELATED"/>
    <property type="match status" value="1"/>
</dbReference>
<dbReference type="InterPro" id="IPR029062">
    <property type="entry name" value="Class_I_gatase-like"/>
</dbReference>
<evidence type="ECO:0000313" key="3">
    <source>
        <dbReference type="Proteomes" id="UP001432180"/>
    </source>
</evidence>
<dbReference type="PANTHER" id="PTHR42695:SF5">
    <property type="entry name" value="GLUTAMINE AMIDOTRANSFERASE YLR126C-RELATED"/>
    <property type="match status" value="1"/>
</dbReference>
<dbReference type="SUPFAM" id="SSF52317">
    <property type="entry name" value="Class I glutamine amidotransferase-like"/>
    <property type="match status" value="1"/>
</dbReference>
<dbReference type="EC" id="6.3.5.2" evidence="2"/>
<dbReference type="Pfam" id="PF00117">
    <property type="entry name" value="GATase"/>
    <property type="match status" value="1"/>
</dbReference>
<dbReference type="RefSeq" id="WP_328983886.1">
    <property type="nucleotide sequence ID" value="NZ_CP121472.1"/>
</dbReference>
<keyword evidence="2" id="KW-0436">Ligase</keyword>
<dbReference type="PROSITE" id="PS51273">
    <property type="entry name" value="GATASE_TYPE_1"/>
    <property type="match status" value="1"/>
</dbReference>
<accession>A0ABZ0SCP6</accession>